<protein>
    <recommendedName>
        <fullName evidence="3">Exocyst subunit Exo70 family protein</fullName>
    </recommendedName>
</protein>
<dbReference type="GO" id="GO:0000145">
    <property type="term" value="C:exocyst"/>
    <property type="evidence" value="ECO:0007669"/>
    <property type="project" value="InterPro"/>
</dbReference>
<comment type="caution">
    <text evidence="7">The sequence shown here is derived from an EMBL/GenBank/DDBJ whole genome shotgun (WGS) entry which is preliminary data.</text>
</comment>
<evidence type="ECO:0000256" key="4">
    <source>
        <dbReference type="SAM" id="Coils"/>
    </source>
</evidence>
<evidence type="ECO:0000256" key="3">
    <source>
        <dbReference type="RuleBase" id="RU365026"/>
    </source>
</evidence>
<feature type="coiled-coil region" evidence="4">
    <location>
        <begin position="57"/>
        <end position="84"/>
    </location>
</feature>
<evidence type="ECO:0000256" key="1">
    <source>
        <dbReference type="ARBA" id="ARBA00006756"/>
    </source>
</evidence>
<dbReference type="InterPro" id="IPR004140">
    <property type="entry name" value="Exo70"/>
</dbReference>
<dbReference type="GO" id="GO:0006887">
    <property type="term" value="P:exocytosis"/>
    <property type="evidence" value="ECO:0007669"/>
    <property type="project" value="UniProtKB-KW"/>
</dbReference>
<dbReference type="InterPro" id="IPR046364">
    <property type="entry name" value="Exo70_C"/>
</dbReference>
<dbReference type="PANTHER" id="PTHR12542:SF49">
    <property type="entry name" value="EXOCYST SUBUNIT EXO70 FAMILY PROTEIN"/>
    <property type="match status" value="1"/>
</dbReference>
<evidence type="ECO:0000256" key="2">
    <source>
        <dbReference type="ARBA" id="ARBA00022448"/>
    </source>
</evidence>
<dbReference type="GO" id="GO:0005546">
    <property type="term" value="F:phosphatidylinositol-4,5-bisphosphate binding"/>
    <property type="evidence" value="ECO:0007669"/>
    <property type="project" value="InterPro"/>
</dbReference>
<organism evidence="7 8">
    <name type="scientific">Morella rubra</name>
    <name type="common">Chinese bayberry</name>
    <dbReference type="NCBI Taxonomy" id="262757"/>
    <lineage>
        <taxon>Eukaryota</taxon>
        <taxon>Viridiplantae</taxon>
        <taxon>Streptophyta</taxon>
        <taxon>Embryophyta</taxon>
        <taxon>Tracheophyta</taxon>
        <taxon>Spermatophyta</taxon>
        <taxon>Magnoliopsida</taxon>
        <taxon>eudicotyledons</taxon>
        <taxon>Gunneridae</taxon>
        <taxon>Pentapetalae</taxon>
        <taxon>rosids</taxon>
        <taxon>fabids</taxon>
        <taxon>Fagales</taxon>
        <taxon>Myricaceae</taxon>
        <taxon>Morella</taxon>
    </lineage>
</organism>
<dbReference type="Pfam" id="PF20669">
    <property type="entry name" value="Exo70_N"/>
    <property type="match status" value="1"/>
</dbReference>
<name>A0A6A1VKD8_9ROSI</name>
<dbReference type="AlphaFoldDB" id="A0A6A1VKD8"/>
<sequence>MGDWESVIPPDLEGEKPLITAAKYIVKELGSKKKLTCEERKILAELRTQLASMTALNETTDDGISEMEDQLNAVEERIMSWQEDQSKRWDSGPEAASEYLNAAVEAQKVTQSWLGRLSLNNDEYKQLQRAHNVLQKAMGRLEEEFRHILIENRQPFEPEHISFEWHEDYGSASVSLVSFRDESVEESLHSVSRASVEYIIDLLNPDVISELRCIVNLMFHSNYDQKCYQAYASVRKDVLDECLFILKMEKLSIEDVLRMEWVSLNSKIKRWVRTMNIFERVYLASEKWLSDQIFGDLGSVALVCFIEASKASMLQLLNSGGAVSIGPHQPEKLSCILGMYEALSDLLPDIDGLYADDAGSSVRIECHEVLGRLGDAVRATFLELKNGTASNTSTTHFPGGGIHHLTIYVMTYLKNLTDYTETLNFLLEDHDEEDPSSLSPDEGPIVEEESKTGNSSSRISPVARHFRSLASILQSNLDDKSKLYKDASLQHFFLMNNIHYMAEMVKGPELRHIFGDKWIRKDN</sequence>
<dbReference type="SUPFAM" id="SSF74788">
    <property type="entry name" value="Cullin repeat-like"/>
    <property type="match status" value="1"/>
</dbReference>
<feature type="region of interest" description="Disordered" evidence="5">
    <location>
        <begin position="430"/>
        <end position="458"/>
    </location>
</feature>
<dbReference type="EMBL" id="RXIC02000024">
    <property type="protein sequence ID" value="KAB1211520.1"/>
    <property type="molecule type" value="Genomic_DNA"/>
</dbReference>
<reference evidence="7 8" key="1">
    <citation type="journal article" date="2019" name="Plant Biotechnol. J.">
        <title>The red bayberry genome and genetic basis of sex determination.</title>
        <authorList>
            <person name="Jia H.M."/>
            <person name="Jia H.J."/>
            <person name="Cai Q.L."/>
            <person name="Wang Y."/>
            <person name="Zhao H.B."/>
            <person name="Yang W.F."/>
            <person name="Wang G.Y."/>
            <person name="Li Y.H."/>
            <person name="Zhan D.L."/>
            <person name="Shen Y.T."/>
            <person name="Niu Q.F."/>
            <person name="Chang L."/>
            <person name="Qiu J."/>
            <person name="Zhao L."/>
            <person name="Xie H.B."/>
            <person name="Fu W.Y."/>
            <person name="Jin J."/>
            <person name="Li X.W."/>
            <person name="Jiao Y."/>
            <person name="Zhou C.C."/>
            <person name="Tu T."/>
            <person name="Chai C.Y."/>
            <person name="Gao J.L."/>
            <person name="Fan L.J."/>
            <person name="van de Weg E."/>
            <person name="Wang J.Y."/>
            <person name="Gao Z.S."/>
        </authorList>
    </citation>
    <scope>NUCLEOTIDE SEQUENCE [LARGE SCALE GENOMIC DNA]</scope>
    <source>
        <tissue evidence="7">Leaves</tissue>
    </source>
</reference>
<gene>
    <name evidence="7" type="ORF">CJ030_MR6G013262</name>
</gene>
<evidence type="ECO:0000313" key="7">
    <source>
        <dbReference type="EMBL" id="KAB1211520.1"/>
    </source>
</evidence>
<evidence type="ECO:0000256" key="5">
    <source>
        <dbReference type="SAM" id="MobiDB-lite"/>
    </source>
</evidence>
<dbReference type="PANTHER" id="PTHR12542">
    <property type="entry name" value="EXOCYST COMPLEX PROTEIN EXO70"/>
    <property type="match status" value="1"/>
</dbReference>
<comment type="similarity">
    <text evidence="1 3">Belongs to the EXO70 family.</text>
</comment>
<evidence type="ECO:0000313" key="8">
    <source>
        <dbReference type="Proteomes" id="UP000516437"/>
    </source>
</evidence>
<dbReference type="OrthoDB" id="1922221at2759"/>
<dbReference type="Gene3D" id="1.20.1280.170">
    <property type="entry name" value="Exocyst complex component Exo70"/>
    <property type="match status" value="1"/>
</dbReference>
<dbReference type="Pfam" id="PF03081">
    <property type="entry name" value="Exo70_C"/>
    <property type="match status" value="1"/>
</dbReference>
<keyword evidence="3" id="KW-0653">Protein transport</keyword>
<comment type="function">
    <text evidence="3">Component of the exocyst complex.</text>
</comment>
<dbReference type="Proteomes" id="UP000516437">
    <property type="component" value="Chromosome 6"/>
</dbReference>
<evidence type="ECO:0000259" key="6">
    <source>
        <dbReference type="Pfam" id="PF03081"/>
    </source>
</evidence>
<dbReference type="GO" id="GO:0015031">
    <property type="term" value="P:protein transport"/>
    <property type="evidence" value="ECO:0007669"/>
    <property type="project" value="UniProtKB-KW"/>
</dbReference>
<proteinExistence type="inferred from homology"/>
<keyword evidence="4" id="KW-0175">Coiled coil</keyword>
<accession>A0A6A1VKD8</accession>
<keyword evidence="3" id="KW-0268">Exocytosis</keyword>
<feature type="domain" description="Exocyst complex subunit Exo70 C-terminal" evidence="6">
    <location>
        <begin position="269"/>
        <end position="521"/>
    </location>
</feature>
<keyword evidence="8" id="KW-1185">Reference proteome</keyword>
<keyword evidence="2 3" id="KW-0813">Transport</keyword>
<dbReference type="InterPro" id="IPR016159">
    <property type="entry name" value="Cullin_repeat-like_dom_sf"/>
</dbReference>